<dbReference type="AlphaFoldDB" id="A0A7I8V7R5"/>
<dbReference type="SUPFAM" id="SSF48403">
    <property type="entry name" value="Ankyrin repeat"/>
    <property type="match status" value="1"/>
</dbReference>
<organism evidence="4 5">
    <name type="scientific">Dimorphilus gyrociliatus</name>
    <dbReference type="NCBI Taxonomy" id="2664684"/>
    <lineage>
        <taxon>Eukaryota</taxon>
        <taxon>Metazoa</taxon>
        <taxon>Spiralia</taxon>
        <taxon>Lophotrochozoa</taxon>
        <taxon>Annelida</taxon>
        <taxon>Polychaeta</taxon>
        <taxon>Polychaeta incertae sedis</taxon>
        <taxon>Dinophilidae</taxon>
        <taxon>Dimorphilus</taxon>
    </lineage>
</organism>
<dbReference type="EMBL" id="CAJFCJ010000002">
    <property type="protein sequence ID" value="CAD5112290.1"/>
    <property type="molecule type" value="Genomic_DNA"/>
</dbReference>
<dbReference type="Proteomes" id="UP000549394">
    <property type="component" value="Unassembled WGS sequence"/>
</dbReference>
<evidence type="ECO:0000313" key="4">
    <source>
        <dbReference type="EMBL" id="CAD5112290.1"/>
    </source>
</evidence>
<protein>
    <submittedName>
        <fullName evidence="4">DgyrCDS1519</fullName>
    </submittedName>
</protein>
<dbReference type="SMART" id="SM00248">
    <property type="entry name" value="ANK"/>
    <property type="match status" value="7"/>
</dbReference>
<reference evidence="4 5" key="1">
    <citation type="submission" date="2020-08" db="EMBL/GenBank/DDBJ databases">
        <authorList>
            <person name="Hejnol A."/>
        </authorList>
    </citation>
    <scope>NUCLEOTIDE SEQUENCE [LARGE SCALE GENOMIC DNA]</scope>
</reference>
<dbReference type="GO" id="GO:0031436">
    <property type="term" value="C:BRCA1-BARD1 complex"/>
    <property type="evidence" value="ECO:0007669"/>
    <property type="project" value="TreeGrafter"/>
</dbReference>
<keyword evidence="1" id="KW-0677">Repeat</keyword>
<feature type="repeat" description="ANK" evidence="3">
    <location>
        <begin position="191"/>
        <end position="223"/>
    </location>
</feature>
<name>A0A7I8V7R5_9ANNE</name>
<dbReference type="PROSITE" id="PS50297">
    <property type="entry name" value="ANK_REP_REGION"/>
    <property type="match status" value="4"/>
</dbReference>
<dbReference type="GO" id="GO:0085020">
    <property type="term" value="P:protein K6-linked ubiquitination"/>
    <property type="evidence" value="ECO:0007669"/>
    <property type="project" value="TreeGrafter"/>
</dbReference>
<dbReference type="OrthoDB" id="9984784at2759"/>
<dbReference type="Gene3D" id="1.25.40.20">
    <property type="entry name" value="Ankyrin repeat-containing domain"/>
    <property type="match status" value="3"/>
</dbReference>
<dbReference type="InterPro" id="IPR002110">
    <property type="entry name" value="Ankyrin_rpt"/>
</dbReference>
<feature type="repeat" description="ANK" evidence="3">
    <location>
        <begin position="307"/>
        <end position="339"/>
    </location>
</feature>
<dbReference type="InterPro" id="IPR036770">
    <property type="entry name" value="Ankyrin_rpt-contain_sf"/>
</dbReference>
<evidence type="ECO:0000256" key="3">
    <source>
        <dbReference type="PROSITE-ProRule" id="PRU00023"/>
    </source>
</evidence>
<accession>A0A7I8V7R5</accession>
<dbReference type="PRINTS" id="PR01415">
    <property type="entry name" value="ANKYRIN"/>
</dbReference>
<gene>
    <name evidence="4" type="ORF">DGYR_LOCUS1466</name>
</gene>
<dbReference type="Pfam" id="PF00023">
    <property type="entry name" value="Ank"/>
    <property type="match status" value="1"/>
</dbReference>
<evidence type="ECO:0000256" key="2">
    <source>
        <dbReference type="ARBA" id="ARBA00023043"/>
    </source>
</evidence>
<evidence type="ECO:0000313" key="5">
    <source>
        <dbReference type="Proteomes" id="UP000549394"/>
    </source>
</evidence>
<dbReference type="PROSITE" id="PS50088">
    <property type="entry name" value="ANK_REPEAT"/>
    <property type="match status" value="5"/>
</dbReference>
<keyword evidence="5" id="KW-1185">Reference proteome</keyword>
<feature type="repeat" description="ANK" evidence="3">
    <location>
        <begin position="229"/>
        <end position="262"/>
    </location>
</feature>
<keyword evidence="2 3" id="KW-0040">ANK repeat</keyword>
<dbReference type="PANTHER" id="PTHR24171">
    <property type="entry name" value="ANKYRIN REPEAT DOMAIN-CONTAINING PROTEIN 39-RELATED"/>
    <property type="match status" value="1"/>
</dbReference>
<sequence>MGKKTHGPPLLVAIQKNDRKKVHDILIQNIHSRNKIHDLLTSDIKHMASENVDCPLILATQLPDPTLICYFINNHGIDVNFVHKRGDGRKQKIITLLIVAVKRQLYQTVDELLALRADPDVRNHKGRTALHYAIMGADYKMAKRLCMKGANVNLQDKFEDSPVHMAARFGHIELVKLLHQYGADLYKGGPYGAIPLHIAAEEGHVGLVRLFVQHDVGVNSKVTCDEEGREKAPLHIACEQGHIEEVIVLLDHLKADMNLQCSEGETPLHCCVIREYDNFGMKSKDDFAEVARALIEAGAFVNSRNGRGETPLHLAARNEFQRVVEILITNGANPLIEDNDGNKPIDLVSEDDGVTKQNLKRAMTEQEAVLSQVLEVQSRGFR</sequence>
<evidence type="ECO:0000256" key="1">
    <source>
        <dbReference type="ARBA" id="ARBA00022737"/>
    </source>
</evidence>
<dbReference type="GO" id="GO:0070531">
    <property type="term" value="C:BRCA1-A complex"/>
    <property type="evidence" value="ECO:0007669"/>
    <property type="project" value="TreeGrafter"/>
</dbReference>
<dbReference type="PANTHER" id="PTHR24171:SF8">
    <property type="entry name" value="BRCA1-ASSOCIATED RING DOMAIN PROTEIN 1"/>
    <property type="match status" value="1"/>
</dbReference>
<feature type="repeat" description="ANK" evidence="3">
    <location>
        <begin position="125"/>
        <end position="157"/>
    </location>
</feature>
<dbReference type="GO" id="GO:0004842">
    <property type="term" value="F:ubiquitin-protein transferase activity"/>
    <property type="evidence" value="ECO:0007669"/>
    <property type="project" value="TreeGrafter"/>
</dbReference>
<proteinExistence type="predicted"/>
<feature type="repeat" description="ANK" evidence="3">
    <location>
        <begin position="158"/>
        <end position="185"/>
    </location>
</feature>
<dbReference type="Pfam" id="PF12796">
    <property type="entry name" value="Ank_2"/>
    <property type="match status" value="2"/>
</dbReference>
<comment type="caution">
    <text evidence="4">The sequence shown here is derived from an EMBL/GenBank/DDBJ whole genome shotgun (WGS) entry which is preliminary data.</text>
</comment>